<dbReference type="Gene3D" id="2.30.29.230">
    <property type="match status" value="1"/>
</dbReference>
<dbReference type="PANTHER" id="PTHR22957">
    <property type="entry name" value="TBC1 DOMAIN FAMILY MEMBER GTPASE-ACTIVATING PROTEIN"/>
    <property type="match status" value="1"/>
</dbReference>
<feature type="region of interest" description="Disordered" evidence="3">
    <location>
        <begin position="476"/>
        <end position="501"/>
    </location>
</feature>
<dbReference type="Proteomes" id="UP001151699">
    <property type="component" value="Chromosome C"/>
</dbReference>
<dbReference type="FunFam" id="1.10.8.270:FF:000064">
    <property type="entry name" value="Small G protein-signaling modulator 1b"/>
    <property type="match status" value="1"/>
</dbReference>
<dbReference type="SUPFAM" id="SSF140741">
    <property type="entry name" value="RUN domain-like"/>
    <property type="match status" value="1"/>
</dbReference>
<dbReference type="InterPro" id="IPR035969">
    <property type="entry name" value="Rab-GAP_TBC_sf"/>
</dbReference>
<dbReference type="SUPFAM" id="SSF47923">
    <property type="entry name" value="Ypt/Rab-GAP domain of gyp1p"/>
    <property type="match status" value="2"/>
</dbReference>
<dbReference type="InterPro" id="IPR004012">
    <property type="entry name" value="Run_dom"/>
</dbReference>
<feature type="region of interest" description="Disordered" evidence="3">
    <location>
        <begin position="690"/>
        <end position="744"/>
    </location>
</feature>
<dbReference type="Gene3D" id="1.10.8.270">
    <property type="entry name" value="putative rabgap domain of human tbc1 domain family member 14 like domains"/>
    <property type="match status" value="1"/>
</dbReference>
<dbReference type="Pfam" id="PF00566">
    <property type="entry name" value="RabGAP-TBC"/>
    <property type="match status" value="1"/>
</dbReference>
<dbReference type="OrthoDB" id="10264062at2759"/>
<sequence length="1105" mass="124338">MSSGQTDNMDFKERLIAAVKKEVKQVMEEAVTRKYIHEESGSVTSLCAAVEACLRQGLRRRALGLFKTSSTTALLHKVGKHCEEASFISQMIQDIENSDPTKRSSSSGDSTSKPPILKKNSTNSMSTTSPPTTTVKYLWLRLALFEKKLSRIIDHLVTNASRYYDRDALVADSDYGSILSSLLVGPCALDYSRTKTIDHFWSDPPADELVQRHRISSGHPTPPTVRRPIFNFKRSLNTSSEDGSGSTGSFKSNSSVSVAKDYVESLHQNSRETLLYGKNNVLVLPKDVSEPMPGYLTLHQTAHSLYIKWTPNQLMNRNAENDLTDKSSYWAYFMTINVEDIVYVHCHQAGGQQTGGTVILVEQDGVQRPPIHFPEGGHMAQFLGCLETGLLPHGQLDPPLWSQRGIGKKFPWPPKGRRRIVQPSVPEGGDELPTDYVFRIVNKSNHKDFREFLSLFQVNELRNKLNSVASHPILEMGRTSPRRNQLSSCSTNDSSDCSNKSMSLDMPGEGTQAVQANQAASIALVCSTMKRQIISRAFYGWLAYCRHLSTVRTHLSGLVNGRITPEVDTEDGLTKEKWESLHTENGVVSDDEEVFRLVYFGGVQHEIRKEVWPYLLGHYSFGSTAEERIEVDETTRQCYEQKVGAWLAVEAIVQQLNKEKTAQAVAKLSSESGSEHKNKIADMEMDGDIDNDVFEENGFSDLSDPEDFGDLNVNDAQDENVESARPSRLNKSSTDSGNVPDEDVKCEEIVKEEKKDDAAPTELSLPLDESVKESVAIESTKSSPSTSSYETVANDFGDMEIFSDHPGEPSNESNSSQHHAFIITNASIDIVNMNDDVVYEDENLENELPALHEVSSTLETETLQEPKSACVSPASSSGGVYSCKLLEAFGLNLHRIEKDVQRCDRNYWYFANENLDKLRNVICTYVWEHLDIGYMQGMCDLVAPLLVIFDDESLSYGCFCHLMERMIENFPSGNAMDMHFANMRSLIQILDSEMYDLMDAHGDYSHFYFCYRWFLLDFKRELIYTDIFSTWEVIWAAKHVASAHFVLFLALALLETYRDIILSNSMDFTDVIKFFNEMAERHNAQSVLKLSRSLVLQLQTIIENK</sequence>
<keyword evidence="1" id="KW-0343">GTPase activation</keyword>
<dbReference type="CDD" id="cd15784">
    <property type="entry name" value="PH_RUTBC"/>
    <property type="match status" value="1"/>
</dbReference>
<evidence type="ECO:0000256" key="2">
    <source>
        <dbReference type="ARBA" id="ARBA00034124"/>
    </source>
</evidence>
<dbReference type="SMART" id="SM00164">
    <property type="entry name" value="TBC"/>
    <property type="match status" value="1"/>
</dbReference>
<dbReference type="AlphaFoldDB" id="A0A9Q0MQ29"/>
<evidence type="ECO:0000259" key="4">
    <source>
        <dbReference type="PROSITE" id="PS50086"/>
    </source>
</evidence>
<dbReference type="InterPro" id="IPR037745">
    <property type="entry name" value="SGSM1/2"/>
</dbReference>
<dbReference type="FunFam" id="2.30.29.230:FF:000003">
    <property type="entry name" value="Uncharacterized protein, isoform C"/>
    <property type="match status" value="1"/>
</dbReference>
<feature type="domain" description="Rab-GAP TBC" evidence="4">
    <location>
        <begin position="602"/>
        <end position="1038"/>
    </location>
</feature>
<evidence type="ECO:0000313" key="6">
    <source>
        <dbReference type="EMBL" id="KAJ6635927.1"/>
    </source>
</evidence>
<dbReference type="Gene3D" id="1.20.58.900">
    <property type="match status" value="1"/>
</dbReference>
<dbReference type="PROSITE" id="PS50826">
    <property type="entry name" value="RUN"/>
    <property type="match status" value="1"/>
</dbReference>
<evidence type="ECO:0000313" key="7">
    <source>
        <dbReference type="Proteomes" id="UP001151699"/>
    </source>
</evidence>
<dbReference type="GO" id="GO:0031410">
    <property type="term" value="C:cytoplasmic vesicle"/>
    <property type="evidence" value="ECO:0007669"/>
    <property type="project" value="UniProtKB-ARBA"/>
</dbReference>
<dbReference type="EMBL" id="WJQU01000004">
    <property type="protein sequence ID" value="KAJ6635927.1"/>
    <property type="molecule type" value="Genomic_DNA"/>
</dbReference>
<evidence type="ECO:0000256" key="3">
    <source>
        <dbReference type="SAM" id="MobiDB-lite"/>
    </source>
</evidence>
<feature type="compositionally biased region" description="Low complexity" evidence="3">
    <location>
        <begin position="103"/>
        <end position="131"/>
    </location>
</feature>
<dbReference type="InterPro" id="IPR037213">
    <property type="entry name" value="Run_dom_sf"/>
</dbReference>
<dbReference type="Gene3D" id="1.10.472.80">
    <property type="entry name" value="Ypt/Rab-GAP domain of gyp1p, domain 3"/>
    <property type="match status" value="1"/>
</dbReference>
<comment type="similarity">
    <text evidence="2">Belongs to the RUTBC family.</text>
</comment>
<dbReference type="InterPro" id="IPR021935">
    <property type="entry name" value="SGSM1/2_RBD"/>
</dbReference>
<gene>
    <name evidence="6" type="primary">SGSM1</name>
    <name evidence="6" type="ORF">Bhyg_14513</name>
</gene>
<dbReference type="FunFam" id="1.10.472.80:FF:000004">
    <property type="entry name" value="Small G protein signaling modulator 1"/>
    <property type="match status" value="1"/>
</dbReference>
<comment type="caution">
    <text evidence="6">The sequence shown here is derived from an EMBL/GenBank/DDBJ whole genome shotgun (WGS) entry which is preliminary data.</text>
</comment>
<feature type="region of interest" description="Disordered" evidence="3">
    <location>
        <begin position="97"/>
        <end position="131"/>
    </location>
</feature>
<protein>
    <submittedName>
        <fullName evidence="6">Small G protein signaling modulator 1</fullName>
    </submittedName>
</protein>
<dbReference type="CDD" id="cd17687">
    <property type="entry name" value="RUN_SGSM1_like"/>
    <property type="match status" value="1"/>
</dbReference>
<dbReference type="PROSITE" id="PS50086">
    <property type="entry name" value="TBC_RABGAP"/>
    <property type="match status" value="1"/>
</dbReference>
<evidence type="ECO:0000256" key="1">
    <source>
        <dbReference type="ARBA" id="ARBA00022468"/>
    </source>
</evidence>
<keyword evidence="7" id="KW-1185">Reference proteome</keyword>
<evidence type="ECO:0000259" key="5">
    <source>
        <dbReference type="PROSITE" id="PS50826"/>
    </source>
</evidence>
<dbReference type="SMART" id="SM00593">
    <property type="entry name" value="RUN"/>
    <property type="match status" value="1"/>
</dbReference>
<name>A0A9Q0MQ29_9DIPT</name>
<dbReference type="Pfam" id="PF02759">
    <property type="entry name" value="RUN"/>
    <property type="match status" value="1"/>
</dbReference>
<feature type="compositionally biased region" description="Low complexity" evidence="3">
    <location>
        <begin position="487"/>
        <end position="501"/>
    </location>
</feature>
<dbReference type="GO" id="GO:0005096">
    <property type="term" value="F:GTPase activator activity"/>
    <property type="evidence" value="ECO:0007669"/>
    <property type="project" value="UniProtKB-KW"/>
</dbReference>
<organism evidence="6 7">
    <name type="scientific">Pseudolycoriella hygida</name>
    <dbReference type="NCBI Taxonomy" id="35572"/>
    <lineage>
        <taxon>Eukaryota</taxon>
        <taxon>Metazoa</taxon>
        <taxon>Ecdysozoa</taxon>
        <taxon>Arthropoda</taxon>
        <taxon>Hexapoda</taxon>
        <taxon>Insecta</taxon>
        <taxon>Pterygota</taxon>
        <taxon>Neoptera</taxon>
        <taxon>Endopterygota</taxon>
        <taxon>Diptera</taxon>
        <taxon>Nematocera</taxon>
        <taxon>Sciaroidea</taxon>
        <taxon>Sciaridae</taxon>
        <taxon>Pseudolycoriella</taxon>
    </lineage>
</organism>
<dbReference type="PANTHER" id="PTHR22957:SF502">
    <property type="entry name" value="SMALL G PROTEIN SIGNALING MODULATOR 2-RELATED"/>
    <property type="match status" value="1"/>
</dbReference>
<dbReference type="Pfam" id="PF12068">
    <property type="entry name" value="PH_RBD"/>
    <property type="match status" value="1"/>
</dbReference>
<proteinExistence type="inferred from homology"/>
<dbReference type="InterPro" id="IPR000195">
    <property type="entry name" value="Rab-GAP-TBC_dom"/>
</dbReference>
<reference evidence="6" key="1">
    <citation type="submission" date="2022-07" db="EMBL/GenBank/DDBJ databases">
        <authorList>
            <person name="Trinca V."/>
            <person name="Uliana J.V.C."/>
            <person name="Torres T.T."/>
            <person name="Ward R.J."/>
            <person name="Monesi N."/>
        </authorList>
    </citation>
    <scope>NUCLEOTIDE SEQUENCE</scope>
    <source>
        <strain evidence="6">HSMRA1968</strain>
        <tissue evidence="6">Whole embryos</tissue>
    </source>
</reference>
<accession>A0A9Q0MQ29</accession>
<feature type="domain" description="RUN" evidence="5">
    <location>
        <begin position="37"/>
        <end position="198"/>
    </location>
</feature>